<reference evidence="1" key="1">
    <citation type="submission" date="2015-07" db="EMBL/GenBank/DDBJ databases">
        <title>Adaptation to a free-living lifestyle via gene acquisitions in the diplomonad Trepomonas sp. PC1.</title>
        <authorList>
            <person name="Xu F."/>
            <person name="Jerlstrom-Hultqvist J."/>
            <person name="Kolisko M."/>
            <person name="Simpson A.G.B."/>
            <person name="Roger A.J."/>
            <person name="Svard S.G."/>
            <person name="Andersson J.O."/>
        </authorList>
    </citation>
    <scope>NUCLEOTIDE SEQUENCE</scope>
    <source>
        <strain evidence="1">PC1</strain>
    </source>
</reference>
<feature type="non-terminal residue" evidence="1">
    <location>
        <position position="1"/>
    </location>
</feature>
<dbReference type="Pfam" id="PF12796">
    <property type="entry name" value="Ank_2"/>
    <property type="match status" value="1"/>
</dbReference>
<feature type="non-terminal residue" evidence="1">
    <location>
        <position position="104"/>
    </location>
</feature>
<protein>
    <submittedName>
        <fullName evidence="1">Protein 21.1</fullName>
    </submittedName>
</protein>
<dbReference type="EMBL" id="GDID01000995">
    <property type="protein sequence ID" value="JAP95611.1"/>
    <property type="molecule type" value="Transcribed_RNA"/>
</dbReference>
<dbReference type="PANTHER" id="PTHR24120">
    <property type="entry name" value="GH07239P"/>
    <property type="match status" value="1"/>
</dbReference>
<proteinExistence type="predicted"/>
<gene>
    <name evidence="1" type="ORF">TPC1_11336</name>
</gene>
<dbReference type="PANTHER" id="PTHR24120:SF4">
    <property type="entry name" value="GH07239P"/>
    <property type="match status" value="1"/>
</dbReference>
<dbReference type="InterPro" id="IPR036770">
    <property type="entry name" value="Ankyrin_rpt-contain_sf"/>
</dbReference>
<dbReference type="InterPro" id="IPR002110">
    <property type="entry name" value="Ankyrin_rpt"/>
</dbReference>
<dbReference type="AlphaFoldDB" id="A0A146KJJ8"/>
<dbReference type="Gene3D" id="1.25.40.20">
    <property type="entry name" value="Ankyrin repeat-containing domain"/>
    <property type="match status" value="1"/>
</dbReference>
<dbReference type="SUPFAM" id="SSF48403">
    <property type="entry name" value="Ankyrin repeat"/>
    <property type="match status" value="1"/>
</dbReference>
<name>A0A146KJJ8_9EUKA</name>
<accession>A0A146KJJ8</accession>
<evidence type="ECO:0000313" key="1">
    <source>
        <dbReference type="EMBL" id="JAP95611.1"/>
    </source>
</evidence>
<organism evidence="1">
    <name type="scientific">Trepomonas sp. PC1</name>
    <dbReference type="NCBI Taxonomy" id="1076344"/>
    <lineage>
        <taxon>Eukaryota</taxon>
        <taxon>Metamonada</taxon>
        <taxon>Diplomonadida</taxon>
        <taxon>Hexamitidae</taxon>
        <taxon>Hexamitinae</taxon>
        <taxon>Trepomonas</taxon>
    </lineage>
</organism>
<sequence length="104" mass="11907">MMSIKCDHPAIFDLLLHHEHSMRNLHGRTALMLAAMKNKEDFIRKLMGYEMGFRDSLGKLALDYAFDGGKQLLSHEQIYNRCQSKEFVEQLSGHINNIIAVTDG</sequence>